<dbReference type="HAMAP" id="MF_00110">
    <property type="entry name" value="DHQ_synthase"/>
    <property type="match status" value="1"/>
</dbReference>
<evidence type="ECO:0000256" key="14">
    <source>
        <dbReference type="ARBA" id="ARBA00023141"/>
    </source>
</evidence>
<evidence type="ECO:0000256" key="17">
    <source>
        <dbReference type="HAMAP-Rule" id="MF_00110"/>
    </source>
</evidence>
<evidence type="ECO:0000256" key="16">
    <source>
        <dbReference type="ARBA" id="ARBA00023285"/>
    </source>
</evidence>
<name>A0ABS5LG99_9BACI</name>
<comment type="function">
    <text evidence="17">Catalyzes the conversion of 3-deoxy-D-arabino-heptulosonate 7-phosphate (DAHP) to dehydroquinate (DHQ).</text>
</comment>
<keyword evidence="13 17" id="KW-0520">NAD</keyword>
<comment type="cofactor">
    <cofactor evidence="17">
        <name>Co(2+)</name>
        <dbReference type="ChEBI" id="CHEBI:48828"/>
    </cofactor>
    <cofactor evidence="17">
        <name>Zn(2+)</name>
        <dbReference type="ChEBI" id="CHEBI:29105"/>
    </cofactor>
    <text evidence="17">Binds 1 divalent metal cation per subunit. Can use either Co(2+) or Zn(2+).</text>
</comment>
<gene>
    <name evidence="17 20" type="primary">aroB</name>
    <name evidence="20" type="ORF">J9317_11595</name>
</gene>
<dbReference type="Gene3D" id="1.20.1090.10">
    <property type="entry name" value="Dehydroquinate synthase-like - alpha domain"/>
    <property type="match status" value="1"/>
</dbReference>
<dbReference type="PANTHER" id="PTHR43622:SF7">
    <property type="entry name" value="3-DEHYDROQUINATE SYNTHASE, CHLOROPLASTIC"/>
    <property type="match status" value="1"/>
</dbReference>
<proteinExistence type="inferred from homology"/>
<evidence type="ECO:0000256" key="13">
    <source>
        <dbReference type="ARBA" id="ARBA00023027"/>
    </source>
</evidence>
<dbReference type="SUPFAM" id="SSF56796">
    <property type="entry name" value="Dehydroquinate synthase-like"/>
    <property type="match status" value="1"/>
</dbReference>
<evidence type="ECO:0000256" key="5">
    <source>
        <dbReference type="ARBA" id="ARBA00005412"/>
    </source>
</evidence>
<evidence type="ECO:0000256" key="3">
    <source>
        <dbReference type="ARBA" id="ARBA00004496"/>
    </source>
</evidence>
<keyword evidence="8 17" id="KW-0963">Cytoplasm</keyword>
<evidence type="ECO:0000256" key="9">
    <source>
        <dbReference type="ARBA" id="ARBA00022605"/>
    </source>
</evidence>
<keyword evidence="21" id="KW-1185">Reference proteome</keyword>
<feature type="binding site" evidence="17">
    <location>
        <begin position="105"/>
        <end position="109"/>
    </location>
    <ligand>
        <name>NAD(+)</name>
        <dbReference type="ChEBI" id="CHEBI:57540"/>
    </ligand>
</feature>
<comment type="subcellular location">
    <subcellularLocation>
        <location evidence="3 17">Cytoplasm</location>
    </subcellularLocation>
</comment>
<evidence type="ECO:0000259" key="18">
    <source>
        <dbReference type="Pfam" id="PF01761"/>
    </source>
</evidence>
<keyword evidence="14 17" id="KW-0057">Aromatic amino acid biosynthesis</keyword>
<feature type="domain" description="3-dehydroquinate synthase C-terminal" evidence="19">
    <location>
        <begin position="180"/>
        <end position="323"/>
    </location>
</feature>
<dbReference type="RefSeq" id="WP_211558764.1">
    <property type="nucleotide sequence ID" value="NZ_JAGVRK010000001.1"/>
</dbReference>
<feature type="binding site" evidence="17">
    <location>
        <position position="183"/>
    </location>
    <ligand>
        <name>Zn(2+)</name>
        <dbReference type="ChEBI" id="CHEBI:29105"/>
    </ligand>
</feature>
<comment type="catalytic activity">
    <reaction evidence="1 17">
        <text>7-phospho-2-dehydro-3-deoxy-D-arabino-heptonate = 3-dehydroquinate + phosphate</text>
        <dbReference type="Rhea" id="RHEA:21968"/>
        <dbReference type="ChEBI" id="CHEBI:32364"/>
        <dbReference type="ChEBI" id="CHEBI:43474"/>
        <dbReference type="ChEBI" id="CHEBI:58394"/>
        <dbReference type="EC" id="4.2.3.4"/>
    </reaction>
</comment>
<evidence type="ECO:0000256" key="12">
    <source>
        <dbReference type="ARBA" id="ARBA00022833"/>
    </source>
</evidence>
<dbReference type="Pfam" id="PF01761">
    <property type="entry name" value="DHQ_synthase"/>
    <property type="match status" value="1"/>
</dbReference>
<evidence type="ECO:0000256" key="4">
    <source>
        <dbReference type="ARBA" id="ARBA00004661"/>
    </source>
</evidence>
<dbReference type="NCBIfam" id="TIGR01357">
    <property type="entry name" value="aroB"/>
    <property type="match status" value="1"/>
</dbReference>
<comment type="caution">
    <text evidence="17">Lacks conserved residue(s) required for the propagation of feature annotation.</text>
</comment>
<keyword evidence="10 17" id="KW-0479">Metal-binding</keyword>
<evidence type="ECO:0000313" key="20">
    <source>
        <dbReference type="EMBL" id="MBS2969409.1"/>
    </source>
</evidence>
<reference evidence="20 21" key="1">
    <citation type="submission" date="2021-04" db="EMBL/GenBank/DDBJ databases">
        <title>Metabacillus sp. strain KIGAM252 whole genome sequence.</title>
        <authorList>
            <person name="Seo M.-J."/>
            <person name="Cho E.-S."/>
            <person name="Hwang C.Y."/>
            <person name="Yoon D.J."/>
        </authorList>
    </citation>
    <scope>NUCLEOTIDE SEQUENCE [LARGE SCALE GENOMIC DNA]</scope>
    <source>
        <strain evidence="20 21">KIGAM252</strain>
    </source>
</reference>
<dbReference type="EMBL" id="JAGVRK010000001">
    <property type="protein sequence ID" value="MBS2969409.1"/>
    <property type="molecule type" value="Genomic_DNA"/>
</dbReference>
<feature type="binding site" evidence="17">
    <location>
        <begin position="71"/>
        <end position="76"/>
    </location>
    <ligand>
        <name>NAD(+)</name>
        <dbReference type="ChEBI" id="CHEBI:57540"/>
    </ligand>
</feature>
<feature type="domain" description="3-dehydroquinate synthase N-terminal" evidence="18">
    <location>
        <begin position="67"/>
        <end position="178"/>
    </location>
</feature>
<accession>A0ABS5LG99</accession>
<evidence type="ECO:0000313" key="21">
    <source>
        <dbReference type="Proteomes" id="UP000682403"/>
    </source>
</evidence>
<dbReference type="CDD" id="cd08195">
    <property type="entry name" value="DHQS"/>
    <property type="match status" value="1"/>
</dbReference>
<comment type="similarity">
    <text evidence="5 17">Belongs to the sugar phosphate cyclases superfamily. Dehydroquinate synthase family.</text>
</comment>
<dbReference type="Gene3D" id="3.40.50.1970">
    <property type="match status" value="1"/>
</dbReference>
<dbReference type="PANTHER" id="PTHR43622">
    <property type="entry name" value="3-DEHYDROQUINATE SYNTHASE"/>
    <property type="match status" value="1"/>
</dbReference>
<evidence type="ECO:0000256" key="2">
    <source>
        <dbReference type="ARBA" id="ARBA00001911"/>
    </source>
</evidence>
<protein>
    <recommendedName>
        <fullName evidence="7 17">3-dehydroquinate synthase</fullName>
        <shortName evidence="17">DHQS</shortName>
        <ecNumber evidence="6 17">4.2.3.4</ecNumber>
    </recommendedName>
</protein>
<comment type="cofactor">
    <cofactor evidence="2 17">
        <name>NAD(+)</name>
        <dbReference type="ChEBI" id="CHEBI:57540"/>
    </cofactor>
</comment>
<evidence type="ECO:0000256" key="1">
    <source>
        <dbReference type="ARBA" id="ARBA00001393"/>
    </source>
</evidence>
<dbReference type="EC" id="4.2.3.4" evidence="6 17"/>
<dbReference type="PIRSF" id="PIRSF001455">
    <property type="entry name" value="DHQ_synth"/>
    <property type="match status" value="1"/>
</dbReference>
<comment type="pathway">
    <text evidence="4 17">Metabolic intermediate biosynthesis; chorismate biosynthesis; chorismate from D-erythrose 4-phosphate and phosphoenolpyruvate: step 2/7.</text>
</comment>
<evidence type="ECO:0000256" key="11">
    <source>
        <dbReference type="ARBA" id="ARBA00022741"/>
    </source>
</evidence>
<feature type="binding site" evidence="17">
    <location>
        <begin position="129"/>
        <end position="130"/>
    </location>
    <ligand>
        <name>NAD(+)</name>
        <dbReference type="ChEBI" id="CHEBI:57540"/>
    </ligand>
</feature>
<evidence type="ECO:0000256" key="15">
    <source>
        <dbReference type="ARBA" id="ARBA00023239"/>
    </source>
</evidence>
<dbReference type="InterPro" id="IPR056179">
    <property type="entry name" value="DHQS_C"/>
</dbReference>
<comment type="caution">
    <text evidence="20">The sequence shown here is derived from an EMBL/GenBank/DDBJ whole genome shotgun (WGS) entry which is preliminary data.</text>
</comment>
<keyword evidence="16 17" id="KW-0170">Cobalt</keyword>
<evidence type="ECO:0000256" key="10">
    <source>
        <dbReference type="ARBA" id="ARBA00022723"/>
    </source>
</evidence>
<feature type="binding site" evidence="17">
    <location>
        <position position="150"/>
    </location>
    <ligand>
        <name>NAD(+)</name>
        <dbReference type="ChEBI" id="CHEBI:57540"/>
    </ligand>
</feature>
<evidence type="ECO:0000256" key="6">
    <source>
        <dbReference type="ARBA" id="ARBA00013031"/>
    </source>
</evidence>
<dbReference type="GO" id="GO:0003856">
    <property type="term" value="F:3-dehydroquinate synthase activity"/>
    <property type="evidence" value="ECO:0007669"/>
    <property type="project" value="UniProtKB-EC"/>
</dbReference>
<keyword evidence="15 17" id="KW-0456">Lyase</keyword>
<organism evidence="20 21">
    <name type="scientific">Metabacillus flavus</name>
    <dbReference type="NCBI Taxonomy" id="2823519"/>
    <lineage>
        <taxon>Bacteria</taxon>
        <taxon>Bacillati</taxon>
        <taxon>Bacillota</taxon>
        <taxon>Bacilli</taxon>
        <taxon>Bacillales</taxon>
        <taxon>Bacillaceae</taxon>
        <taxon>Metabacillus</taxon>
    </lineage>
</organism>
<keyword evidence="11 17" id="KW-0547">Nucleotide-binding</keyword>
<keyword evidence="12 17" id="KW-0862">Zinc</keyword>
<dbReference type="Pfam" id="PF24621">
    <property type="entry name" value="DHQS_C"/>
    <property type="match status" value="1"/>
</dbReference>
<dbReference type="Proteomes" id="UP000682403">
    <property type="component" value="Unassembled WGS sequence"/>
</dbReference>
<feature type="binding site" evidence="17">
    <location>
        <position position="246"/>
    </location>
    <ligand>
        <name>Zn(2+)</name>
        <dbReference type="ChEBI" id="CHEBI:29105"/>
    </ligand>
</feature>
<feature type="binding site" evidence="17">
    <location>
        <position position="141"/>
    </location>
    <ligand>
        <name>NAD(+)</name>
        <dbReference type="ChEBI" id="CHEBI:57540"/>
    </ligand>
</feature>
<dbReference type="InterPro" id="IPR030963">
    <property type="entry name" value="DHQ_synth_fam"/>
</dbReference>
<dbReference type="InterPro" id="IPR030960">
    <property type="entry name" value="DHQS/DOIS_N"/>
</dbReference>
<evidence type="ECO:0000256" key="8">
    <source>
        <dbReference type="ARBA" id="ARBA00022490"/>
    </source>
</evidence>
<evidence type="ECO:0000259" key="19">
    <source>
        <dbReference type="Pfam" id="PF24621"/>
    </source>
</evidence>
<sequence>MKSVTVAAETPYPVLIGNGSLDSLEKVLADGGGAPKKILLITDDTVHRLYGEFVKERLETISPVEVFVVQSGEAAKSFEQYYAILTYALEKGLDRKSMVAALGGGVVGDLAGFAAATFMRGIPFVQIPTTLLAHDSAVGGKTAINHPKGKNMIGAFYQPKAVFFEPQFLASLPAAEMRSGMAEVIKHAMIADASFLSWLKKDLSAVMNPNEDQLVRMITEGIKIKADIVSQDEKETGVRAYLNFGHTLGHAIEAALGYGRITHGDAVAAGMLFAVWLSEKELGADLSFTKLKTWFEEIGFPAAVPEELTSEILMNFMLADKKTASGKVNMVLLKEIGTPVIHSYLPERLQALLEEFRKEEIV</sequence>
<keyword evidence="9 17" id="KW-0028">Amino-acid biosynthesis</keyword>
<dbReference type="InterPro" id="IPR050071">
    <property type="entry name" value="Dehydroquinate_synthase"/>
</dbReference>
<dbReference type="InterPro" id="IPR016037">
    <property type="entry name" value="DHQ_synth_AroB"/>
</dbReference>
<evidence type="ECO:0000256" key="7">
    <source>
        <dbReference type="ARBA" id="ARBA00017684"/>
    </source>
</evidence>
<feature type="binding site" evidence="17">
    <location>
        <position position="263"/>
    </location>
    <ligand>
        <name>Zn(2+)</name>
        <dbReference type="ChEBI" id="CHEBI:29105"/>
    </ligand>
</feature>